<feature type="transmembrane region" description="Helical" evidence="1">
    <location>
        <begin position="171"/>
        <end position="197"/>
    </location>
</feature>
<protein>
    <recommendedName>
        <fullName evidence="4">Ubiquinone biosynthesis protein</fullName>
    </recommendedName>
</protein>
<name>A0ABT5C0I1_9BACT</name>
<keyword evidence="1" id="KW-1133">Transmembrane helix</keyword>
<sequence length="210" mass="22779">MALVHYDEGLTMREARALYFEVNRFGADGGYGDAWVDFKLGPLPVPFPNTRARVRAVRYHDLHHVLTGYDTNATGEFEIAAWELGAGCKGFVAAWQLNLGGLFAGLLSAPRRTVRAFFRGRRSESLYGRPFEDLLDREVGALRREMRVDERSSSGSGPAALDVLRLALASLAGLVVGVLGFAAVLVVAPIGIVNLALRRHRARSAAEAGA</sequence>
<dbReference type="Proteomes" id="UP001217485">
    <property type="component" value="Unassembled WGS sequence"/>
</dbReference>
<gene>
    <name evidence="2" type="ORF">POL72_19420</name>
</gene>
<proteinExistence type="predicted"/>
<keyword evidence="3" id="KW-1185">Reference proteome</keyword>
<evidence type="ECO:0000256" key="1">
    <source>
        <dbReference type="SAM" id="Phobius"/>
    </source>
</evidence>
<keyword evidence="1" id="KW-0812">Transmembrane</keyword>
<evidence type="ECO:0000313" key="3">
    <source>
        <dbReference type="Proteomes" id="UP001217485"/>
    </source>
</evidence>
<reference evidence="2 3" key="1">
    <citation type="submission" date="2023-01" db="EMBL/GenBank/DDBJ databases">
        <title>Minimal conservation of predation-associated metabolite biosynthetic gene clusters underscores biosynthetic potential of Myxococcota including descriptions for ten novel species: Archangium lansinium sp. nov., Myxococcus landrumus sp. nov., Nannocystis bai.</title>
        <authorList>
            <person name="Ahearne A."/>
            <person name="Stevens C."/>
            <person name="Dowd S."/>
        </authorList>
    </citation>
    <scope>NUCLEOTIDE SEQUENCE [LARGE SCALE GENOMIC DNA]</scope>
    <source>
        <strain evidence="2 3">WIWO2</strain>
    </source>
</reference>
<comment type="caution">
    <text evidence="2">The sequence shown here is derived from an EMBL/GenBank/DDBJ whole genome shotgun (WGS) entry which is preliminary data.</text>
</comment>
<dbReference type="EMBL" id="JAQNDK010000002">
    <property type="protein sequence ID" value="MDC0679920.1"/>
    <property type="molecule type" value="Genomic_DNA"/>
</dbReference>
<evidence type="ECO:0000313" key="2">
    <source>
        <dbReference type="EMBL" id="MDC0679920.1"/>
    </source>
</evidence>
<organism evidence="2 3">
    <name type="scientific">Sorangium atrum</name>
    <dbReference type="NCBI Taxonomy" id="2995308"/>
    <lineage>
        <taxon>Bacteria</taxon>
        <taxon>Pseudomonadati</taxon>
        <taxon>Myxococcota</taxon>
        <taxon>Polyangia</taxon>
        <taxon>Polyangiales</taxon>
        <taxon>Polyangiaceae</taxon>
        <taxon>Sorangium</taxon>
    </lineage>
</organism>
<accession>A0ABT5C0I1</accession>
<evidence type="ECO:0008006" key="4">
    <source>
        <dbReference type="Google" id="ProtNLM"/>
    </source>
</evidence>
<dbReference type="RefSeq" id="WP_272096932.1">
    <property type="nucleotide sequence ID" value="NZ_JAQNDK010000002.1"/>
</dbReference>
<keyword evidence="1" id="KW-0472">Membrane</keyword>